<gene>
    <name evidence="6" type="ORF">DRW07_05735</name>
</gene>
<proteinExistence type="inferred from homology"/>
<dbReference type="Gene3D" id="3.40.190.290">
    <property type="match status" value="1"/>
</dbReference>
<evidence type="ECO:0000256" key="1">
    <source>
        <dbReference type="ARBA" id="ARBA00009437"/>
    </source>
</evidence>
<evidence type="ECO:0000256" key="2">
    <source>
        <dbReference type="ARBA" id="ARBA00023015"/>
    </source>
</evidence>
<evidence type="ECO:0000313" key="7">
    <source>
        <dbReference type="Proteomes" id="UP000275281"/>
    </source>
</evidence>
<dbReference type="AlphaFoldDB" id="A0A3N5YCN2"/>
<keyword evidence="2" id="KW-0805">Transcription regulation</keyword>
<accession>A0A3N5YCN2</accession>
<dbReference type="InterPro" id="IPR036388">
    <property type="entry name" value="WH-like_DNA-bd_sf"/>
</dbReference>
<feature type="domain" description="HTH lysR-type" evidence="5">
    <location>
        <begin position="1"/>
        <end position="58"/>
    </location>
</feature>
<keyword evidence="3" id="KW-0238">DNA-binding</keyword>
<dbReference type="SUPFAM" id="SSF46785">
    <property type="entry name" value="Winged helix' DNA-binding domain"/>
    <property type="match status" value="1"/>
</dbReference>
<keyword evidence="4" id="KW-0804">Transcription</keyword>
<dbReference type="InterPro" id="IPR036390">
    <property type="entry name" value="WH_DNA-bd_sf"/>
</dbReference>
<dbReference type="GO" id="GO:0003700">
    <property type="term" value="F:DNA-binding transcription factor activity"/>
    <property type="evidence" value="ECO:0007669"/>
    <property type="project" value="InterPro"/>
</dbReference>
<dbReference type="InterPro" id="IPR005119">
    <property type="entry name" value="LysR_subst-bd"/>
</dbReference>
<dbReference type="Gene3D" id="1.10.10.10">
    <property type="entry name" value="Winged helix-like DNA-binding domain superfamily/Winged helix DNA-binding domain"/>
    <property type="match status" value="1"/>
</dbReference>
<dbReference type="PROSITE" id="PS50931">
    <property type="entry name" value="HTH_LYSR"/>
    <property type="match status" value="1"/>
</dbReference>
<protein>
    <submittedName>
        <fullName evidence="6">LysR family transcriptional regulator</fullName>
    </submittedName>
</protein>
<dbReference type="EMBL" id="RPOK01000002">
    <property type="protein sequence ID" value="RPJ67045.1"/>
    <property type="molecule type" value="Genomic_DNA"/>
</dbReference>
<keyword evidence="7" id="KW-1185">Reference proteome</keyword>
<evidence type="ECO:0000256" key="3">
    <source>
        <dbReference type="ARBA" id="ARBA00023125"/>
    </source>
</evidence>
<evidence type="ECO:0000259" key="5">
    <source>
        <dbReference type="PROSITE" id="PS50931"/>
    </source>
</evidence>
<dbReference type="PANTHER" id="PTHR30427:SF1">
    <property type="entry name" value="TRANSCRIPTIONAL ACTIVATOR PROTEIN LYSR"/>
    <property type="match status" value="1"/>
</dbReference>
<dbReference type="GO" id="GO:0010628">
    <property type="term" value="P:positive regulation of gene expression"/>
    <property type="evidence" value="ECO:0007669"/>
    <property type="project" value="TreeGrafter"/>
</dbReference>
<dbReference type="Proteomes" id="UP000275281">
    <property type="component" value="Unassembled WGS sequence"/>
</dbReference>
<comment type="similarity">
    <text evidence="1">Belongs to the LysR transcriptional regulatory family.</text>
</comment>
<dbReference type="SUPFAM" id="SSF53850">
    <property type="entry name" value="Periplasmic binding protein-like II"/>
    <property type="match status" value="1"/>
</dbReference>
<dbReference type="InterPro" id="IPR000847">
    <property type="entry name" value="LysR_HTH_N"/>
</dbReference>
<comment type="caution">
    <text evidence="6">The sequence shown here is derived from an EMBL/GenBank/DDBJ whole genome shotgun (WGS) entry which is preliminary data.</text>
</comment>
<dbReference type="Pfam" id="PF03466">
    <property type="entry name" value="LysR_substrate"/>
    <property type="match status" value="1"/>
</dbReference>
<sequence>MRLRHIEVFHAIYTSGSITNAANLLCVSQPSVSKVLAHAEMQLGFKLFDRNKGKLIPTSEAHLLFSEVDKAYKQLFSIKKLSENIKHSEHGTINIAITPALGFDLIPRAVANFRQTHPNIQFQIQTLHNEEAAQALLEHRCDLAILFESPSIPQVSEIELGSSEIVVVYPTAVFPDLPTTIETTRLLEQELIGIWNSGPLGEMVFNRLNRGGATISSAINVDTYYIATGLVQQGIGCCTIDLLTAQANRCDKVGIASFCPPLPFHIKALHMESRPLSRACLEFLQFTEKELAIRSEAT</sequence>
<evidence type="ECO:0000256" key="4">
    <source>
        <dbReference type="ARBA" id="ARBA00023163"/>
    </source>
</evidence>
<reference evidence="6 7" key="1">
    <citation type="submission" date="2018-11" db="EMBL/GenBank/DDBJ databases">
        <authorList>
            <person name="Ye M.-Q."/>
            <person name="Du Z.-J."/>
        </authorList>
    </citation>
    <scope>NUCLEOTIDE SEQUENCE [LARGE SCALE GENOMIC DNA]</scope>
    <source>
        <strain evidence="6 7">U0105</strain>
    </source>
</reference>
<dbReference type="PANTHER" id="PTHR30427">
    <property type="entry name" value="TRANSCRIPTIONAL ACTIVATOR PROTEIN LYSR"/>
    <property type="match status" value="1"/>
</dbReference>
<name>A0A3N5YCN2_9ALTE</name>
<dbReference type="Pfam" id="PF00126">
    <property type="entry name" value="HTH_1"/>
    <property type="match status" value="1"/>
</dbReference>
<dbReference type="RefSeq" id="WP_124026950.1">
    <property type="nucleotide sequence ID" value="NZ_JBHRSN010000015.1"/>
</dbReference>
<organism evidence="6 7">
    <name type="scientific">Alteromonas sediminis</name>
    <dbReference type="NCBI Taxonomy" id="2259342"/>
    <lineage>
        <taxon>Bacteria</taxon>
        <taxon>Pseudomonadati</taxon>
        <taxon>Pseudomonadota</taxon>
        <taxon>Gammaproteobacteria</taxon>
        <taxon>Alteromonadales</taxon>
        <taxon>Alteromonadaceae</taxon>
        <taxon>Alteromonas/Salinimonas group</taxon>
        <taxon>Alteromonas</taxon>
    </lineage>
</organism>
<dbReference type="OrthoDB" id="6624490at2"/>
<dbReference type="GO" id="GO:0043565">
    <property type="term" value="F:sequence-specific DNA binding"/>
    <property type="evidence" value="ECO:0007669"/>
    <property type="project" value="TreeGrafter"/>
</dbReference>
<dbReference type="GO" id="GO:0009089">
    <property type="term" value="P:lysine biosynthetic process via diaminopimelate"/>
    <property type="evidence" value="ECO:0007669"/>
    <property type="project" value="TreeGrafter"/>
</dbReference>
<evidence type="ECO:0000313" key="6">
    <source>
        <dbReference type="EMBL" id="RPJ67045.1"/>
    </source>
</evidence>